<keyword evidence="1" id="KW-0547">Nucleotide-binding</keyword>
<dbReference type="RefSeq" id="XP_009493688.1">
    <property type="nucleotide sequence ID" value="XM_009495413.1"/>
</dbReference>
<organism evidence="7">
    <name type="scientific">Fonticula alba</name>
    <name type="common">Slime mold</name>
    <dbReference type="NCBI Taxonomy" id="691883"/>
    <lineage>
        <taxon>Eukaryota</taxon>
        <taxon>Rotosphaerida</taxon>
        <taxon>Fonticulaceae</taxon>
        <taxon>Fonticula</taxon>
    </lineage>
</organism>
<dbReference type="EMBL" id="KB932202">
    <property type="protein sequence ID" value="KCV72110.1"/>
    <property type="molecule type" value="Genomic_DNA"/>
</dbReference>
<dbReference type="OrthoDB" id="2135133at2759"/>
<dbReference type="Pfam" id="PF02841">
    <property type="entry name" value="GBP_C"/>
    <property type="match status" value="1"/>
</dbReference>
<keyword evidence="3" id="KW-0342">GTP-binding</keyword>
<proteinExistence type="inferred from homology"/>
<evidence type="ECO:0000256" key="4">
    <source>
        <dbReference type="PROSITE-ProRule" id="PRU01052"/>
    </source>
</evidence>
<dbReference type="InterPro" id="IPR027417">
    <property type="entry name" value="P-loop_NTPase"/>
</dbReference>
<dbReference type="Gene3D" id="1.20.5.340">
    <property type="match status" value="1"/>
</dbReference>
<comment type="similarity">
    <text evidence="4">Belongs to the TRAFAC class dynamin-like GTPase superfamily. GB1/RHD3 GTPase family.</text>
</comment>
<sequence length="659" mass="71925">MVGSLDDDYPTTPVLLISAHPQGDDDDSGDTHFRVEEDAIELLAQYASSQPLPVIAITGVYRTGKSFIMNQLSGIDRGGFPVGATIEPCTSGIWMQFARNPETGGMCLLLDTEGLSSYTKSASYDAKLFALATLLSSFLIYNASGPIDDDALSSLAAATAVARAVRVNSTEPETSVQTAVGAGSGSEVSFDERRRQRRLAMYFPRFLWLARDFSLELEAGGERLTTNEYLERALAPIQGDSDRTRSRNVIRTAITGAFKERSCLTMRRPAHDEEDLQAISEALSAAGAGLAGLNLRPEFISDVEQMKAFVWSHLSPKQVNGSGVTGPMLSTLAEAYCDALNAGAAPAIGSAWDEVCENECNRALSQAIQAYDDDLDALLRKDSQAPLDSTNTPLISEASLAGLRERAFFVFQSNPLTSSSAPAAKVCSDKLEQHITKRAAEALHIAQSRNESRAEAMVDRLVSKVTSLLDSDSEDFSLDHIVENTKKVVDQLVNSVKAADPSLYTLVMMQLALRADHIWARPLRVHANRVISELEEEAEVRVAEVRADAEKDHSRAYATITGLNEDIASSDAQLETLRNERDKLQDKLAVAESRISSLEADVQKLSSDNPDVARKDEQIAQLQQDLAEARNALTQARREKLEIEEAAQSSQRKKRFFCC</sequence>
<dbReference type="SUPFAM" id="SSF48340">
    <property type="entry name" value="Interferon-induced guanylate-binding protein 1 (GBP1), C-terminal domain"/>
    <property type="match status" value="1"/>
</dbReference>
<name>A0A058ZCH2_FONAL</name>
<keyword evidence="5" id="KW-0175">Coiled coil</keyword>
<accession>A0A058ZCH2</accession>
<evidence type="ECO:0000256" key="3">
    <source>
        <dbReference type="ARBA" id="ARBA00023134"/>
    </source>
</evidence>
<feature type="coiled-coil region" evidence="5">
    <location>
        <begin position="560"/>
        <end position="653"/>
    </location>
</feature>
<dbReference type="InterPro" id="IPR036543">
    <property type="entry name" value="Guanylate-bd_C_sf"/>
</dbReference>
<dbReference type="AlphaFoldDB" id="A0A058ZCH2"/>
<gene>
    <name evidence="7" type="ORF">H696_01516</name>
</gene>
<evidence type="ECO:0000256" key="2">
    <source>
        <dbReference type="ARBA" id="ARBA00022801"/>
    </source>
</evidence>
<dbReference type="InterPro" id="IPR003191">
    <property type="entry name" value="Guanylate-bd/ATL_C"/>
</dbReference>
<feature type="domain" description="GB1/RHD3-type G" evidence="6">
    <location>
        <begin position="49"/>
        <end position="337"/>
    </location>
</feature>
<keyword evidence="2" id="KW-0378">Hydrolase</keyword>
<dbReference type="PROSITE" id="PS51715">
    <property type="entry name" value="G_GB1_RHD3"/>
    <property type="match status" value="1"/>
</dbReference>
<dbReference type="Gene3D" id="3.40.50.300">
    <property type="entry name" value="P-loop containing nucleotide triphosphate hydrolases"/>
    <property type="match status" value="1"/>
</dbReference>
<reference evidence="7" key="1">
    <citation type="submission" date="2013-04" db="EMBL/GenBank/DDBJ databases">
        <title>The Genome Sequence of Fonticula alba ATCC 38817.</title>
        <authorList>
            <consortium name="The Broad Institute Genomics Platform"/>
            <person name="Russ C."/>
            <person name="Cuomo C."/>
            <person name="Burger G."/>
            <person name="Gray M.W."/>
            <person name="Holland P.W.H."/>
            <person name="King N."/>
            <person name="Lang F.B.F."/>
            <person name="Roger A.J."/>
            <person name="Ruiz-Trillo I."/>
            <person name="Brown M."/>
            <person name="Walker B."/>
            <person name="Young S."/>
            <person name="Zeng Q."/>
            <person name="Gargeya S."/>
            <person name="Fitzgerald M."/>
            <person name="Haas B."/>
            <person name="Abouelleil A."/>
            <person name="Allen A.W."/>
            <person name="Alvarado L."/>
            <person name="Arachchi H.M."/>
            <person name="Berlin A.M."/>
            <person name="Chapman S.B."/>
            <person name="Gainer-Dewar J."/>
            <person name="Goldberg J."/>
            <person name="Griggs A."/>
            <person name="Gujja S."/>
            <person name="Hansen M."/>
            <person name="Howarth C."/>
            <person name="Imamovic A."/>
            <person name="Ireland A."/>
            <person name="Larimer J."/>
            <person name="McCowan C."/>
            <person name="Murphy C."/>
            <person name="Pearson M."/>
            <person name="Poon T.W."/>
            <person name="Priest M."/>
            <person name="Roberts A."/>
            <person name="Saif S."/>
            <person name="Shea T."/>
            <person name="Sisk P."/>
            <person name="Sykes S."/>
            <person name="Wortman J."/>
            <person name="Nusbaum C."/>
            <person name="Birren B."/>
        </authorList>
    </citation>
    <scope>NUCLEOTIDE SEQUENCE [LARGE SCALE GENOMIC DNA]</scope>
    <source>
        <strain evidence="7">ATCC 38817</strain>
    </source>
</reference>
<dbReference type="GO" id="GO:0005525">
    <property type="term" value="F:GTP binding"/>
    <property type="evidence" value="ECO:0007669"/>
    <property type="project" value="UniProtKB-KW"/>
</dbReference>
<dbReference type="Gene3D" id="1.20.1000.10">
    <property type="entry name" value="Guanylate-binding protein, C-terminal domain"/>
    <property type="match status" value="1"/>
</dbReference>
<evidence type="ECO:0000313" key="8">
    <source>
        <dbReference type="Proteomes" id="UP000030693"/>
    </source>
</evidence>
<dbReference type="GO" id="GO:0003924">
    <property type="term" value="F:GTPase activity"/>
    <property type="evidence" value="ECO:0007669"/>
    <property type="project" value="InterPro"/>
</dbReference>
<dbReference type="Proteomes" id="UP000030693">
    <property type="component" value="Unassembled WGS sequence"/>
</dbReference>
<keyword evidence="8" id="KW-1185">Reference proteome</keyword>
<evidence type="ECO:0000313" key="7">
    <source>
        <dbReference type="EMBL" id="KCV72110.1"/>
    </source>
</evidence>
<dbReference type="eggNOG" id="KOG2037">
    <property type="taxonomic scope" value="Eukaryota"/>
</dbReference>
<protein>
    <recommendedName>
        <fullName evidence="6">GB1/RHD3-type G domain-containing protein</fullName>
    </recommendedName>
</protein>
<dbReference type="PANTHER" id="PTHR10751">
    <property type="entry name" value="GUANYLATE BINDING PROTEIN"/>
    <property type="match status" value="1"/>
</dbReference>
<dbReference type="InterPro" id="IPR015894">
    <property type="entry name" value="Guanylate-bd_N"/>
</dbReference>
<dbReference type="OMA" id="MAFTISH"/>
<dbReference type="SUPFAM" id="SSF52540">
    <property type="entry name" value="P-loop containing nucleoside triphosphate hydrolases"/>
    <property type="match status" value="1"/>
</dbReference>
<dbReference type="GeneID" id="20526241"/>
<evidence type="ECO:0000259" key="6">
    <source>
        <dbReference type="PROSITE" id="PS51715"/>
    </source>
</evidence>
<evidence type="ECO:0000256" key="5">
    <source>
        <dbReference type="SAM" id="Coils"/>
    </source>
</evidence>
<dbReference type="InterPro" id="IPR030386">
    <property type="entry name" value="G_GB1_RHD3_dom"/>
</dbReference>
<evidence type="ECO:0000256" key="1">
    <source>
        <dbReference type="ARBA" id="ARBA00022741"/>
    </source>
</evidence>
<dbReference type="Pfam" id="PF02263">
    <property type="entry name" value="GBP"/>
    <property type="match status" value="1"/>
</dbReference>